<dbReference type="InterPro" id="IPR038479">
    <property type="entry name" value="Transthyretin-like_sf"/>
</dbReference>
<name>A0A183IBH3_9BILA</name>
<evidence type="ECO:0000313" key="5">
    <source>
        <dbReference type="Proteomes" id="UP000270296"/>
    </source>
</evidence>
<reference evidence="4 5" key="2">
    <citation type="submission" date="2018-11" db="EMBL/GenBank/DDBJ databases">
        <authorList>
            <consortium name="Pathogen Informatics"/>
        </authorList>
    </citation>
    <scope>NUCLEOTIDE SEQUENCE [LARGE SCALE GENOMIC DNA]</scope>
</reference>
<keyword evidence="5" id="KW-1185">Reference proteome</keyword>
<dbReference type="Gene3D" id="2.60.40.3330">
    <property type="match status" value="1"/>
</dbReference>
<dbReference type="EMBL" id="UZAM01006670">
    <property type="protein sequence ID" value="VDO92770.1"/>
    <property type="molecule type" value="Genomic_DNA"/>
</dbReference>
<comment type="similarity">
    <text evidence="1">Belongs to the nematode transthyretin-like family.</text>
</comment>
<evidence type="ECO:0000313" key="6">
    <source>
        <dbReference type="WBParaSite" id="SBAD_0000099901-mRNA-1"/>
    </source>
</evidence>
<accession>A0A183IBH3</accession>
<dbReference type="InterPro" id="IPR001534">
    <property type="entry name" value="Transthyretin-like"/>
</dbReference>
<feature type="compositionally biased region" description="Basic and acidic residues" evidence="2">
    <location>
        <begin position="142"/>
        <end position="188"/>
    </location>
</feature>
<feature type="signal peptide" evidence="3">
    <location>
        <begin position="1"/>
        <end position="20"/>
    </location>
</feature>
<reference evidence="6" key="1">
    <citation type="submission" date="2016-06" db="UniProtKB">
        <authorList>
            <consortium name="WormBaseParasite"/>
        </authorList>
    </citation>
    <scope>IDENTIFICATION</scope>
</reference>
<evidence type="ECO:0000313" key="4">
    <source>
        <dbReference type="EMBL" id="VDO92770.1"/>
    </source>
</evidence>
<dbReference type="WBParaSite" id="SBAD_0000099901-mRNA-1">
    <property type="protein sequence ID" value="SBAD_0000099901-mRNA-1"/>
    <property type="gene ID" value="SBAD_0000099901"/>
</dbReference>
<feature type="chain" id="PRO_5043140006" evidence="3">
    <location>
        <begin position="21"/>
        <end position="203"/>
    </location>
</feature>
<proteinExistence type="inferred from homology"/>
<dbReference type="AlphaFoldDB" id="A0A183IBH3"/>
<dbReference type="Pfam" id="PF01060">
    <property type="entry name" value="TTR-52"/>
    <property type="match status" value="1"/>
</dbReference>
<dbReference type="Proteomes" id="UP000270296">
    <property type="component" value="Unassembled WGS sequence"/>
</dbReference>
<keyword evidence="3" id="KW-0732">Signal</keyword>
<evidence type="ECO:0000256" key="3">
    <source>
        <dbReference type="SAM" id="SignalP"/>
    </source>
</evidence>
<organism evidence="6">
    <name type="scientific">Soboliphyme baturini</name>
    <dbReference type="NCBI Taxonomy" id="241478"/>
    <lineage>
        <taxon>Eukaryota</taxon>
        <taxon>Metazoa</taxon>
        <taxon>Ecdysozoa</taxon>
        <taxon>Nematoda</taxon>
        <taxon>Enoplea</taxon>
        <taxon>Dorylaimia</taxon>
        <taxon>Dioctophymatida</taxon>
        <taxon>Dioctophymatoidea</taxon>
        <taxon>Soboliphymatidae</taxon>
        <taxon>Soboliphyme</taxon>
    </lineage>
</organism>
<protein>
    <submittedName>
        <fullName evidence="4 6">Uncharacterized protein</fullName>
    </submittedName>
</protein>
<evidence type="ECO:0000256" key="2">
    <source>
        <dbReference type="SAM" id="MobiDB-lite"/>
    </source>
</evidence>
<dbReference type="GO" id="GO:0009986">
    <property type="term" value="C:cell surface"/>
    <property type="evidence" value="ECO:0007669"/>
    <property type="project" value="InterPro"/>
</dbReference>
<sequence>MKSLHLQSLMLVAVIGTCVGRLRIKGRLQCGREREKHAPIKLYGQSEFDASKCQQMIAETQTKHNGVYDLVVSNVTFSQYSNYFLTVNYSCDAKSSGRMLWILFLPKDLPDHKLFFVGAWNLRVRPGPLTLNPDIVSECSEGDVHPVPKTKETTDKNNTKGAKGTKETKESPKKVGKREGPKSKKESSKNSNDTSADDYVQKT</sequence>
<feature type="region of interest" description="Disordered" evidence="2">
    <location>
        <begin position="138"/>
        <end position="203"/>
    </location>
</feature>
<evidence type="ECO:0000256" key="1">
    <source>
        <dbReference type="ARBA" id="ARBA00010112"/>
    </source>
</evidence>
<gene>
    <name evidence="4" type="ORF">SBAD_LOCUS967</name>
</gene>